<feature type="compositionally biased region" description="Low complexity" evidence="2">
    <location>
        <begin position="45"/>
        <end position="61"/>
    </location>
</feature>
<feature type="coiled-coil region" evidence="1">
    <location>
        <begin position="170"/>
        <end position="201"/>
    </location>
</feature>
<evidence type="ECO:0000313" key="4">
    <source>
        <dbReference type="Proteomes" id="UP000815677"/>
    </source>
</evidence>
<evidence type="ECO:0000313" key="3">
    <source>
        <dbReference type="EMBL" id="GAT61099.1"/>
    </source>
</evidence>
<feature type="compositionally biased region" description="Basic and acidic residues" evidence="2">
    <location>
        <begin position="419"/>
        <end position="435"/>
    </location>
</feature>
<feature type="compositionally biased region" description="Basic and acidic residues" evidence="2">
    <location>
        <begin position="26"/>
        <end position="35"/>
    </location>
</feature>
<feature type="compositionally biased region" description="Basic and acidic residues" evidence="2">
    <location>
        <begin position="538"/>
        <end position="550"/>
    </location>
</feature>
<name>A0ABQ0MCR1_MYCCL</name>
<sequence length="581" mass="64082">MSTPRPTRPIPSGFKRKRTPSPTNTDKTDPKRARPDPGPAPPTAGPSTAGPSTAAGASAAPGNGGAAAAGSSTSGGGTSGEGTSGGGEGAGGGGGRQRPKRRREVVLPQMKDLTETAFHRWIRVLIGALEATETLGLADEYITHFEARYEPVDDLRAHIKDLVEKSKKPNAEIKKRAARLLKEVKTSLEQQGQQAQHAQQAQGRIASDVSKIPHEALEPAFAAIVNTGLLRFYPDVFGNTSSAYNQLHRHLAVSTFQAAAAGLGLTQLQVSLRTANDTNFLYDVYNKFMSSLTAVSKRKMRNPESLEESKETAATKKRMERVHLHFISFLCTLLKLFLSQLCKARYEQAKTDQLRTRLVRAIGNPQCHSDDEILATPLVIPRHGKKPLKITSQARQKVGRHPGLTSIIRDLDVKILAKYERNPRGPRPDSRRTDELLPPSSISTELPKAIYRRPKGTHDILTPLDFFSPAYFNETLDAEEKSRYANHGVALAAMQDELWQPESRVAWMTMGKEEFSQTYEEEALAQYELPTEEQIKEARVRRERAKKVVDEEYEDLETDLDSSEDEAAMNEDEDDADASAK</sequence>
<dbReference type="Proteomes" id="UP000815677">
    <property type="component" value="Unassembled WGS sequence"/>
</dbReference>
<protein>
    <submittedName>
        <fullName evidence="3">Uncharacterized protein</fullName>
    </submittedName>
</protein>
<keyword evidence="1" id="KW-0175">Coiled coil</keyword>
<accession>A0ABQ0MCR1</accession>
<feature type="region of interest" description="Disordered" evidence="2">
    <location>
        <begin position="538"/>
        <end position="581"/>
    </location>
</feature>
<feature type="region of interest" description="Disordered" evidence="2">
    <location>
        <begin position="1"/>
        <end position="104"/>
    </location>
</feature>
<feature type="compositionally biased region" description="Gly residues" evidence="2">
    <location>
        <begin position="62"/>
        <end position="96"/>
    </location>
</feature>
<feature type="compositionally biased region" description="Acidic residues" evidence="2">
    <location>
        <begin position="551"/>
        <end position="581"/>
    </location>
</feature>
<gene>
    <name evidence="3" type="ORF">MCHLO_17158</name>
</gene>
<reference evidence="3" key="1">
    <citation type="submission" date="2014-09" db="EMBL/GenBank/DDBJ databases">
        <title>Genome sequence of the luminous mushroom Mycena chlorophos for searching fungal bioluminescence genes.</title>
        <authorList>
            <person name="Tanaka Y."/>
            <person name="Kasuga D."/>
            <person name="Oba Y."/>
            <person name="Hase S."/>
            <person name="Sato K."/>
            <person name="Oba Y."/>
            <person name="Sakakibara Y."/>
        </authorList>
    </citation>
    <scope>NUCLEOTIDE SEQUENCE</scope>
</reference>
<organism evidence="3 4">
    <name type="scientific">Mycena chlorophos</name>
    <name type="common">Agaric fungus</name>
    <name type="synonym">Agaricus chlorophos</name>
    <dbReference type="NCBI Taxonomy" id="658473"/>
    <lineage>
        <taxon>Eukaryota</taxon>
        <taxon>Fungi</taxon>
        <taxon>Dikarya</taxon>
        <taxon>Basidiomycota</taxon>
        <taxon>Agaricomycotina</taxon>
        <taxon>Agaricomycetes</taxon>
        <taxon>Agaricomycetidae</taxon>
        <taxon>Agaricales</taxon>
        <taxon>Marasmiineae</taxon>
        <taxon>Mycenaceae</taxon>
        <taxon>Mycena</taxon>
    </lineage>
</organism>
<proteinExistence type="predicted"/>
<evidence type="ECO:0000256" key="1">
    <source>
        <dbReference type="SAM" id="Coils"/>
    </source>
</evidence>
<dbReference type="EMBL" id="DF849975">
    <property type="protein sequence ID" value="GAT61099.1"/>
    <property type="molecule type" value="Genomic_DNA"/>
</dbReference>
<evidence type="ECO:0000256" key="2">
    <source>
        <dbReference type="SAM" id="MobiDB-lite"/>
    </source>
</evidence>
<feature type="region of interest" description="Disordered" evidence="2">
    <location>
        <begin position="419"/>
        <end position="439"/>
    </location>
</feature>
<keyword evidence="4" id="KW-1185">Reference proteome</keyword>